<evidence type="ECO:0000313" key="2">
    <source>
        <dbReference type="Proteomes" id="UP000471521"/>
    </source>
</evidence>
<name>A0A6B0SWM2_9EURY</name>
<protein>
    <submittedName>
        <fullName evidence="1">Tryptophan-rich sensory protein</fullName>
    </submittedName>
</protein>
<gene>
    <name evidence="1" type="ORF">GRX66_15060</name>
</gene>
<accession>A0A6B0SWM2</accession>
<proteinExistence type="predicted"/>
<reference evidence="1 2" key="1">
    <citation type="submission" date="2019-12" db="EMBL/GenBank/DDBJ databases">
        <title>Isolation and characterization of three novel carbon monoxide-oxidizing members of Halobacteria from salione crusts and soils.</title>
        <authorList>
            <person name="Myers M.R."/>
            <person name="King G.M."/>
        </authorList>
    </citation>
    <scope>NUCLEOTIDE SEQUENCE [LARGE SCALE GENOMIC DNA]</scope>
    <source>
        <strain evidence="1 2">PCN9</strain>
    </source>
</reference>
<sequence>MSRRGARTLGALLGLAAVCGVAAAHGGSLRDASGQELAVPTWPVPV</sequence>
<comment type="caution">
    <text evidence="1">The sequence shown here is derived from an EMBL/GenBank/DDBJ whole genome shotgun (WGS) entry which is preliminary data.</text>
</comment>
<evidence type="ECO:0000313" key="1">
    <source>
        <dbReference type="EMBL" id="MXR21859.1"/>
    </source>
</evidence>
<feature type="non-terminal residue" evidence="1">
    <location>
        <position position="46"/>
    </location>
</feature>
<dbReference type="Proteomes" id="UP000471521">
    <property type="component" value="Unassembled WGS sequence"/>
</dbReference>
<dbReference type="EMBL" id="WUUU01000161">
    <property type="protein sequence ID" value="MXR21859.1"/>
    <property type="molecule type" value="Genomic_DNA"/>
</dbReference>
<organism evidence="1 2">
    <name type="scientific">Halobacterium bonnevillei</name>
    <dbReference type="NCBI Taxonomy" id="2692200"/>
    <lineage>
        <taxon>Archaea</taxon>
        <taxon>Methanobacteriati</taxon>
        <taxon>Methanobacteriota</taxon>
        <taxon>Stenosarchaea group</taxon>
        <taxon>Halobacteria</taxon>
        <taxon>Halobacteriales</taxon>
        <taxon>Halobacteriaceae</taxon>
        <taxon>Halobacterium</taxon>
    </lineage>
</organism>
<dbReference type="AlphaFoldDB" id="A0A6B0SWM2"/>
<keyword evidence="2" id="KW-1185">Reference proteome</keyword>